<dbReference type="AlphaFoldDB" id="A0A4R6TP60"/>
<name>A0A4R6TP60_9FLAO</name>
<evidence type="ECO:0000313" key="1">
    <source>
        <dbReference type="EMBL" id="TDQ33374.1"/>
    </source>
</evidence>
<sequence length="35" mass="4174">MNFGWDIDNISILVVNIKNNLLMRDYLLYSESKKL</sequence>
<organism evidence="1 2">
    <name type="scientific">Zeaxanthinibacter enoshimensis</name>
    <dbReference type="NCBI Taxonomy" id="392009"/>
    <lineage>
        <taxon>Bacteria</taxon>
        <taxon>Pseudomonadati</taxon>
        <taxon>Bacteroidota</taxon>
        <taxon>Flavobacteriia</taxon>
        <taxon>Flavobacteriales</taxon>
        <taxon>Flavobacteriaceae</taxon>
        <taxon>Zeaxanthinibacter</taxon>
    </lineage>
</organism>
<dbReference type="EMBL" id="SNYI01000001">
    <property type="protein sequence ID" value="TDQ33374.1"/>
    <property type="molecule type" value="Genomic_DNA"/>
</dbReference>
<comment type="caution">
    <text evidence="1">The sequence shown here is derived from an EMBL/GenBank/DDBJ whole genome shotgun (WGS) entry which is preliminary data.</text>
</comment>
<proteinExistence type="predicted"/>
<dbReference type="Proteomes" id="UP000295468">
    <property type="component" value="Unassembled WGS sequence"/>
</dbReference>
<gene>
    <name evidence="1" type="ORF">CLV82_1213</name>
</gene>
<protein>
    <submittedName>
        <fullName evidence="1">Uncharacterized protein</fullName>
    </submittedName>
</protein>
<reference evidence="1 2" key="1">
    <citation type="submission" date="2019-03" db="EMBL/GenBank/DDBJ databases">
        <title>Genomic Encyclopedia of Archaeal and Bacterial Type Strains, Phase II (KMG-II): from individual species to whole genera.</title>
        <authorList>
            <person name="Goeker M."/>
        </authorList>
    </citation>
    <scope>NUCLEOTIDE SEQUENCE [LARGE SCALE GENOMIC DNA]</scope>
    <source>
        <strain evidence="1 2">DSM 18435</strain>
    </source>
</reference>
<accession>A0A4R6TP60</accession>
<evidence type="ECO:0000313" key="2">
    <source>
        <dbReference type="Proteomes" id="UP000295468"/>
    </source>
</evidence>
<keyword evidence="2" id="KW-1185">Reference proteome</keyword>